<dbReference type="KEGG" id="gvi:gll4274"/>
<dbReference type="Gene3D" id="3.40.50.300">
    <property type="entry name" value="P-loop containing nucleotide triphosphate hydrolases"/>
    <property type="match status" value="1"/>
</dbReference>
<sequence length="333" mass="37262">MKSMLSKVRVGVYAAFDYANGLRVDPKEGLVVNGFWRSGTTWVLETAMSMLEAKTVFEPFRIQHLRQCLREIHPPRKDVQFISSLMPYASDRLVAGTALYAVVEQALLGQLAYSHVSKRSQEQRRLKECLRTRVVTKFTRGALCLRAIANTFSVPILHITRDPRAVIASIKTLGNDFARGAFQNFALRAHLLEVDDGRREYFKRWASDIEAIDKTNDFGRIAAYYCLTERHVLDSFQGVTSEFAHVQYEKLIGGGPQALAALLESLGLEAQALGATALLRPSSTDWSWSQGSKKVSGEQRVSSWKNKLSESERGLIEAVVTAFGMQERLLVSS</sequence>
<dbReference type="Proteomes" id="UP000000557">
    <property type="component" value="Chromosome"/>
</dbReference>
<dbReference type="HOGENOM" id="CLU_833574_0_0_3"/>
<dbReference type="EnsemblBacteria" id="BAC92215">
    <property type="protein sequence ID" value="BAC92215"/>
    <property type="gene ID" value="BAC92215"/>
</dbReference>
<dbReference type="OrthoDB" id="1418537at2"/>
<dbReference type="AlphaFoldDB" id="Q7NDG1"/>
<dbReference type="EMBL" id="BA000045">
    <property type="protein sequence ID" value="BAC92215.1"/>
    <property type="molecule type" value="Genomic_DNA"/>
</dbReference>
<evidence type="ECO:0000313" key="2">
    <source>
        <dbReference type="Proteomes" id="UP000000557"/>
    </source>
</evidence>
<evidence type="ECO:0000313" key="1">
    <source>
        <dbReference type="EMBL" id="BAC92215.1"/>
    </source>
</evidence>
<reference evidence="1 2" key="1">
    <citation type="journal article" date="2003" name="DNA Res.">
        <title>Complete genome structure of Gloeobacter violaceus PCC 7421, a cyanobacterium that lacks thylakoids.</title>
        <authorList>
            <person name="Nakamura Y."/>
            <person name="Kaneko T."/>
            <person name="Sato S."/>
            <person name="Mimuro M."/>
            <person name="Miyashita H."/>
            <person name="Tsuchiya T."/>
            <person name="Sasamoto S."/>
            <person name="Watanabe A."/>
            <person name="Kawashima K."/>
            <person name="Kishida Y."/>
            <person name="Kiyokawa C."/>
            <person name="Kohara M."/>
            <person name="Matsumoto M."/>
            <person name="Matsuno A."/>
            <person name="Nakazaki N."/>
            <person name="Shimpo S."/>
            <person name="Takeuchi C."/>
            <person name="Yamada M."/>
            <person name="Tabata S."/>
        </authorList>
    </citation>
    <scope>NUCLEOTIDE SEQUENCE [LARGE SCALE GENOMIC DNA]</scope>
    <source>
        <strain evidence="2">ATCC 29082 / PCC 7421</strain>
    </source>
</reference>
<accession>Q7NDG1</accession>
<organism evidence="1 2">
    <name type="scientific">Gloeobacter violaceus (strain ATCC 29082 / PCC 7421)</name>
    <dbReference type="NCBI Taxonomy" id="251221"/>
    <lineage>
        <taxon>Bacteria</taxon>
        <taxon>Bacillati</taxon>
        <taxon>Cyanobacteriota</taxon>
        <taxon>Cyanophyceae</taxon>
        <taxon>Gloeobacterales</taxon>
        <taxon>Gloeobacteraceae</taxon>
        <taxon>Gloeobacter</taxon>
    </lineage>
</organism>
<keyword evidence="2" id="KW-1185">Reference proteome</keyword>
<dbReference type="SUPFAM" id="SSF52540">
    <property type="entry name" value="P-loop containing nucleoside triphosphate hydrolases"/>
    <property type="match status" value="1"/>
</dbReference>
<dbReference type="InParanoid" id="Q7NDG1"/>
<dbReference type="InterPro" id="IPR027417">
    <property type="entry name" value="P-loop_NTPase"/>
</dbReference>
<dbReference type="eggNOG" id="ENOG5033FTU">
    <property type="taxonomic scope" value="Bacteria"/>
</dbReference>
<proteinExistence type="predicted"/>
<gene>
    <name evidence="1" type="ordered locus">gll4274</name>
</gene>
<protein>
    <submittedName>
        <fullName evidence="1">Gll4274 protein</fullName>
    </submittedName>
</protein>
<name>Q7NDG1_GLOVI</name>
<reference evidence="1 2" key="2">
    <citation type="journal article" date="2003" name="DNA Res.">
        <title>Complete genome structure of Gloeobacter violaceus PCC 7421, a cyanobacterium that lacks thylakoids (supplement).</title>
        <authorList>
            <person name="Nakamura Y."/>
            <person name="Kaneko T."/>
            <person name="Sato S."/>
            <person name="Mimuro M."/>
            <person name="Miyashita H."/>
            <person name="Tsuchiya T."/>
            <person name="Sasamoto S."/>
            <person name="Watanabe A."/>
            <person name="Kawashima K."/>
            <person name="Kishida Y."/>
            <person name="Kiyokawa C."/>
            <person name="Kohara M."/>
            <person name="Matsumoto M."/>
            <person name="Matsuno A."/>
            <person name="Nakazaki N."/>
            <person name="Shimpo S."/>
            <person name="Takeuchi C."/>
            <person name="Yamada M."/>
            <person name="Tabata S."/>
        </authorList>
    </citation>
    <scope>NUCLEOTIDE SEQUENCE [LARGE SCALE GENOMIC DNA]</scope>
    <source>
        <strain evidence="2">ATCC 29082 / PCC 7421</strain>
    </source>
</reference>